<feature type="compositionally biased region" description="Basic and acidic residues" evidence="4">
    <location>
        <begin position="431"/>
        <end position="451"/>
    </location>
</feature>
<dbReference type="InterPro" id="IPR036034">
    <property type="entry name" value="PDZ_sf"/>
</dbReference>
<feature type="domain" description="Guanylate kinase-like" evidence="5">
    <location>
        <begin position="866"/>
        <end position="1012"/>
    </location>
</feature>
<dbReference type="Gene3D" id="2.30.30.40">
    <property type="entry name" value="SH3 Domains"/>
    <property type="match status" value="1"/>
</dbReference>
<dbReference type="SUPFAM" id="SSF50156">
    <property type="entry name" value="PDZ domain-like"/>
    <property type="match status" value="1"/>
</dbReference>
<evidence type="ECO:0000313" key="9">
    <source>
        <dbReference type="Proteomes" id="UP001369086"/>
    </source>
</evidence>
<dbReference type="PROSITE" id="PS50209">
    <property type="entry name" value="CARD"/>
    <property type="match status" value="1"/>
</dbReference>
<evidence type="ECO:0000259" key="6">
    <source>
        <dbReference type="PROSITE" id="PS50106"/>
    </source>
</evidence>
<dbReference type="PROSITE" id="PS50106">
    <property type="entry name" value="PDZ"/>
    <property type="match status" value="1"/>
</dbReference>
<accession>A0ABR0Z0D1</accession>
<dbReference type="PANTHER" id="PTHR14559:SF1">
    <property type="entry name" value="CASPASE RECRUITMENT DOMAIN-CONTAINING PROTEIN 14"/>
    <property type="match status" value="1"/>
</dbReference>
<proteinExistence type="predicted"/>
<dbReference type="PANTHER" id="PTHR14559">
    <property type="entry name" value="CASPASE RECRUITMENT DOMAIN FAMILY"/>
    <property type="match status" value="1"/>
</dbReference>
<evidence type="ECO:0000313" key="8">
    <source>
        <dbReference type="EMBL" id="KAK6478293.1"/>
    </source>
</evidence>
<organism evidence="8 9">
    <name type="scientific">Huso huso</name>
    <name type="common">Beluga</name>
    <name type="synonym">Acipenser huso</name>
    <dbReference type="NCBI Taxonomy" id="61971"/>
    <lineage>
        <taxon>Eukaryota</taxon>
        <taxon>Metazoa</taxon>
        <taxon>Chordata</taxon>
        <taxon>Craniata</taxon>
        <taxon>Vertebrata</taxon>
        <taxon>Euteleostomi</taxon>
        <taxon>Actinopterygii</taxon>
        <taxon>Chondrostei</taxon>
        <taxon>Acipenseriformes</taxon>
        <taxon>Acipenseridae</taxon>
        <taxon>Huso</taxon>
    </lineage>
</organism>
<feature type="domain" description="PDZ" evidence="6">
    <location>
        <begin position="602"/>
        <end position="677"/>
    </location>
</feature>
<keyword evidence="9" id="KW-1185">Reference proteome</keyword>
<feature type="coiled-coil region" evidence="3">
    <location>
        <begin position="175"/>
        <end position="202"/>
    </location>
</feature>
<protein>
    <submittedName>
        <fullName evidence="8">Caspase recruitment domain-containing protein 14-like</fullName>
    </submittedName>
</protein>
<dbReference type="InterPro" id="IPR001478">
    <property type="entry name" value="PDZ"/>
</dbReference>
<dbReference type="Pfam" id="PF00625">
    <property type="entry name" value="Guanylate_kin"/>
    <property type="match status" value="1"/>
</dbReference>
<keyword evidence="2 3" id="KW-0175">Coiled coil</keyword>
<feature type="domain" description="CARD" evidence="7">
    <location>
        <begin position="46"/>
        <end position="138"/>
    </location>
</feature>
<dbReference type="CDD" id="cd06736">
    <property type="entry name" value="PDZ_CARD11_CARD14-like"/>
    <property type="match status" value="1"/>
</dbReference>
<evidence type="ECO:0000256" key="3">
    <source>
        <dbReference type="SAM" id="Coils"/>
    </source>
</evidence>
<evidence type="ECO:0000259" key="5">
    <source>
        <dbReference type="PROSITE" id="PS50052"/>
    </source>
</evidence>
<name>A0ABR0Z0D1_HUSHU</name>
<evidence type="ECO:0000256" key="4">
    <source>
        <dbReference type="SAM" id="MobiDB-lite"/>
    </source>
</evidence>
<gene>
    <name evidence="8" type="ORF">HHUSO_G20583</name>
</gene>
<evidence type="ECO:0000256" key="1">
    <source>
        <dbReference type="ARBA" id="ARBA00022553"/>
    </source>
</evidence>
<keyword evidence="1" id="KW-0597">Phosphoprotein</keyword>
<sequence>MYAKSGYYTTVTSLHNKDWLIGKDHQPGLVMAGGVDLSGKELNDLDEEELWELINNHRDKITLGVKPCMLTAYLRQACVLSDLDEEEILHSLKNTNRCMRTGYMLDILKTRGKNGAIAFLESLMIHFPKLYTQVTGKEPTMEHSSGVMKHSELTEYLVKAMTEMQQVQSQEKSKALLMENRCIQLEAELTEAKRRVEELGNLDTEFKRLQREFNLRYQELLRVKDEKCNLCMRYTSAVEESSLMASRCRDLQLELYQMKFELKKAKSESEFERKKSVDLRRRSEAVELKEEIESLNHKLLQFDPAREDILVQNLVVEQDNKLELMEQIHSLREEAEKAMCERDEHFEEKEALLLECQKLRLDCEMYQEKTAAFQVQLRELQKERDQAYLARDEAQAGISQSLSEKDSMRLQVMELQGQIFELRKQATQMKEQMERQESRDGSETETEELKWKRPKLRRMQAIAPSSSFSDCEGSMDSNEYCALGRVKDWSSEEFNSFKSSMVEPPSRESISQRDVEGYLDGMSLSRQAPLDWDSSHSLVDSDNEFVLVNKDLTDATVPPPPSTGTCDPNSGVFLLPKRPRDQRIQSRVMTIAFQGGLLLGQIRVVGGNETGIFVHSVSTGSAADEMGLSPGSQILAVEYELQQHTFKAVLEESTLEEAMWALRQVQGFCCLTIRPNMDGYQKLLSKLEGRGVSSGDSFYIRVNLSIEKGSGAGLQVQCNEILHITDTLYGGVGQWNACRTDPLSMQDLDTGTIPNYYRAQMLLIKAIENMCLQHNITRKLDKNQVAGKKKAVRIVSTGRTQRNPLWFSNDCEGNEQGKGQGGSVGCAALGSCITLMPYTLVTPRRPPSKRPILILPNILGHLLNERLQEYQEFQLCQSELLSNSEFAERLKLGDILGVKERQNTYNCYTKQAVEAIMEKNAHCLLEVELDCVRRMHKAEIFPIIIFIVTSEKSARKLRKKLQRQGSSEEHLLECYKAAETLLDKLPCLTRTISSETWSDMESLISCVKAAVAEEQKKIVWIEQDLR</sequence>
<comment type="caution">
    <text evidence="8">The sequence shown here is derived from an EMBL/GenBank/DDBJ whole genome shotgun (WGS) entry which is preliminary data.</text>
</comment>
<dbReference type="InterPro" id="IPR027417">
    <property type="entry name" value="P-loop_NTPase"/>
</dbReference>
<evidence type="ECO:0000259" key="7">
    <source>
        <dbReference type="PROSITE" id="PS50209"/>
    </source>
</evidence>
<dbReference type="Gene3D" id="1.10.533.10">
    <property type="entry name" value="Death Domain, Fas"/>
    <property type="match status" value="1"/>
</dbReference>
<evidence type="ECO:0000256" key="2">
    <source>
        <dbReference type="ARBA" id="ARBA00023054"/>
    </source>
</evidence>
<dbReference type="SUPFAM" id="SSF52540">
    <property type="entry name" value="P-loop containing nucleoside triphosphate hydrolases"/>
    <property type="match status" value="1"/>
</dbReference>
<dbReference type="Gene3D" id="3.40.50.300">
    <property type="entry name" value="P-loop containing nucleotide triphosphate hydrolases"/>
    <property type="match status" value="1"/>
</dbReference>
<dbReference type="Proteomes" id="UP001369086">
    <property type="component" value="Unassembled WGS sequence"/>
</dbReference>
<dbReference type="InterPro" id="IPR008145">
    <property type="entry name" value="GK/Ca_channel_bsu"/>
</dbReference>
<reference evidence="8 9" key="1">
    <citation type="submission" date="2021-05" db="EMBL/GenBank/DDBJ databases">
        <authorList>
            <person name="Zahm M."/>
            <person name="Klopp C."/>
            <person name="Cabau C."/>
            <person name="Kuhl H."/>
            <person name="Suciu R."/>
            <person name="Ciorpac M."/>
            <person name="Holostenco D."/>
            <person name="Gessner J."/>
            <person name="Wuertz S."/>
            <person name="Hohne C."/>
            <person name="Stock M."/>
            <person name="Gislard M."/>
            <person name="Lluch J."/>
            <person name="Milhes M."/>
            <person name="Lampietro C."/>
            <person name="Lopez Roques C."/>
            <person name="Donnadieu C."/>
            <person name="Du K."/>
            <person name="Schartl M."/>
            <person name="Guiguen Y."/>
        </authorList>
    </citation>
    <scope>NUCLEOTIDE SEQUENCE [LARGE SCALE GENOMIC DNA]</scope>
    <source>
        <strain evidence="8">Hh-F2</strain>
        <tissue evidence="8">Blood</tissue>
    </source>
</reference>
<dbReference type="InterPro" id="IPR001315">
    <property type="entry name" value="CARD"/>
</dbReference>
<feature type="region of interest" description="Disordered" evidence="4">
    <location>
        <begin position="427"/>
        <end position="452"/>
    </location>
</feature>
<dbReference type="InterPro" id="IPR008144">
    <property type="entry name" value="Guanylate_kin-like_dom"/>
</dbReference>
<dbReference type="PROSITE" id="PS50052">
    <property type="entry name" value="GUANYLATE_KINASE_2"/>
    <property type="match status" value="1"/>
</dbReference>
<dbReference type="SMART" id="SM00072">
    <property type="entry name" value="GuKc"/>
    <property type="match status" value="1"/>
</dbReference>
<dbReference type="Gene3D" id="2.30.42.10">
    <property type="match status" value="1"/>
</dbReference>
<dbReference type="Pfam" id="PF00619">
    <property type="entry name" value="CARD"/>
    <property type="match status" value="1"/>
</dbReference>
<dbReference type="EMBL" id="JAHFZB010000019">
    <property type="protein sequence ID" value="KAK6478293.1"/>
    <property type="molecule type" value="Genomic_DNA"/>
</dbReference>
<dbReference type="InterPro" id="IPR011029">
    <property type="entry name" value="DEATH-like_dom_sf"/>
</dbReference>
<dbReference type="SUPFAM" id="SSF47986">
    <property type="entry name" value="DEATH domain"/>
    <property type="match status" value="1"/>
</dbReference>